<evidence type="ECO:0000313" key="3">
    <source>
        <dbReference type="Proteomes" id="UP000590524"/>
    </source>
</evidence>
<organism evidence="2 3">
    <name type="scientific">Sphingobium scionense</name>
    <dbReference type="NCBI Taxonomy" id="1404341"/>
    <lineage>
        <taxon>Bacteria</taxon>
        <taxon>Pseudomonadati</taxon>
        <taxon>Pseudomonadota</taxon>
        <taxon>Alphaproteobacteria</taxon>
        <taxon>Sphingomonadales</taxon>
        <taxon>Sphingomonadaceae</taxon>
        <taxon>Sphingobium</taxon>
    </lineage>
</organism>
<evidence type="ECO:0000313" key="2">
    <source>
        <dbReference type="EMBL" id="MBB4148322.1"/>
    </source>
</evidence>
<dbReference type="GO" id="GO:0016757">
    <property type="term" value="F:glycosyltransferase activity"/>
    <property type="evidence" value="ECO:0007669"/>
    <property type="project" value="TreeGrafter"/>
</dbReference>
<evidence type="ECO:0000259" key="1">
    <source>
        <dbReference type="Pfam" id="PF13439"/>
    </source>
</evidence>
<dbReference type="Gene3D" id="3.40.50.2000">
    <property type="entry name" value="Glycogen Phosphorylase B"/>
    <property type="match status" value="2"/>
</dbReference>
<sequence>MKILMLAPQPFFEERGTPIAVRLAAEALAGQGHEVDLLTFHVGQDVAMPGVSHHRIAAPPGIRRVPIGFSPAKLVCDLWMFFAAARLLLRQRYDVVHAVEEAVFLAWPLATMRRAHLVYDADSILSEQVADKWPKARLPARLLAFLERAAFRRSDLTLAVCPAIQTAARGVAAADRVHLLPDVAFEDPGSAGATEDIGALANGRPLALYVGNLEAYQGVALLIEALALVDPNRRPMLVIIGGNPQAIADHAALADRLGIAADVRLLGARPLGHLAHYLAQADILCSPRIQGRNTPMKIFSYMASTRPILATRIESHSQVLDDGSAWLAPPTALGLAEGMERLAHDAALRGDLGRVAAHRARTEFSHGAFVERLRLAYATLQPRIPPAPRPLVKQPVEGR</sequence>
<comment type="caution">
    <text evidence="2">The sequence shown here is derived from an EMBL/GenBank/DDBJ whole genome shotgun (WGS) entry which is preliminary data.</text>
</comment>
<keyword evidence="2" id="KW-0808">Transferase</keyword>
<keyword evidence="3" id="KW-1185">Reference proteome</keyword>
<feature type="domain" description="Glycosyltransferase subfamily 4-like N-terminal" evidence="1">
    <location>
        <begin position="21"/>
        <end position="181"/>
    </location>
</feature>
<dbReference type="CDD" id="cd03801">
    <property type="entry name" value="GT4_PimA-like"/>
    <property type="match status" value="1"/>
</dbReference>
<dbReference type="Pfam" id="PF13692">
    <property type="entry name" value="Glyco_trans_1_4"/>
    <property type="match status" value="1"/>
</dbReference>
<dbReference type="AlphaFoldDB" id="A0A7W6LQG1"/>
<reference evidence="2 3" key="1">
    <citation type="submission" date="2020-08" db="EMBL/GenBank/DDBJ databases">
        <title>Genomic Encyclopedia of Type Strains, Phase IV (KMG-IV): sequencing the most valuable type-strain genomes for metagenomic binning, comparative biology and taxonomic classification.</title>
        <authorList>
            <person name="Goeker M."/>
        </authorList>
    </citation>
    <scope>NUCLEOTIDE SEQUENCE [LARGE SCALE GENOMIC DNA]</scope>
    <source>
        <strain evidence="2 3">DSM 19371</strain>
    </source>
</reference>
<dbReference type="PANTHER" id="PTHR12526">
    <property type="entry name" value="GLYCOSYLTRANSFERASE"/>
    <property type="match status" value="1"/>
</dbReference>
<dbReference type="RefSeq" id="WP_188082076.1">
    <property type="nucleotide sequence ID" value="NZ_JACIEU010000007.1"/>
</dbReference>
<accession>A0A7W6LQG1</accession>
<dbReference type="EMBL" id="JACIEU010000007">
    <property type="protein sequence ID" value="MBB4148322.1"/>
    <property type="molecule type" value="Genomic_DNA"/>
</dbReference>
<name>A0A7W6LQG1_9SPHN</name>
<dbReference type="Pfam" id="PF13439">
    <property type="entry name" value="Glyco_transf_4"/>
    <property type="match status" value="1"/>
</dbReference>
<gene>
    <name evidence="2" type="ORF">GGQ90_002101</name>
</gene>
<protein>
    <submittedName>
        <fullName evidence="2">Glycosyltransferase involved in cell wall biosynthesis</fullName>
    </submittedName>
</protein>
<dbReference type="InterPro" id="IPR028098">
    <property type="entry name" value="Glyco_trans_4-like_N"/>
</dbReference>
<dbReference type="PANTHER" id="PTHR12526:SF635">
    <property type="entry name" value="GLYCOSYL TRANSFERASE GROUP 1"/>
    <property type="match status" value="1"/>
</dbReference>
<proteinExistence type="predicted"/>
<dbReference type="Proteomes" id="UP000590524">
    <property type="component" value="Unassembled WGS sequence"/>
</dbReference>
<dbReference type="SUPFAM" id="SSF53756">
    <property type="entry name" value="UDP-Glycosyltransferase/glycogen phosphorylase"/>
    <property type="match status" value="1"/>
</dbReference>